<dbReference type="Proteomes" id="UP000006591">
    <property type="component" value="Chromosome 12"/>
</dbReference>
<dbReference type="Gene3D" id="3.40.420.10">
    <property type="entry name" value="Ricin (A subunit), domain 1"/>
    <property type="match status" value="1"/>
</dbReference>
<organism evidence="2">
    <name type="scientific">Oryza nivara</name>
    <name type="common">Indian wild rice</name>
    <name type="synonym">Oryza sativa f. spontanea</name>
    <dbReference type="NCBI Taxonomy" id="4536"/>
    <lineage>
        <taxon>Eukaryota</taxon>
        <taxon>Viridiplantae</taxon>
        <taxon>Streptophyta</taxon>
        <taxon>Embryophyta</taxon>
        <taxon>Tracheophyta</taxon>
        <taxon>Spermatophyta</taxon>
        <taxon>Magnoliopsida</taxon>
        <taxon>Liliopsida</taxon>
        <taxon>Poales</taxon>
        <taxon>Poaceae</taxon>
        <taxon>BOP clade</taxon>
        <taxon>Oryzoideae</taxon>
        <taxon>Oryzeae</taxon>
        <taxon>Oryzinae</taxon>
        <taxon>Oryza</taxon>
    </lineage>
</organism>
<reference evidence="2" key="2">
    <citation type="submission" date="2018-04" db="EMBL/GenBank/DDBJ databases">
        <title>OnivRS2 (Oryza nivara Reference Sequence Version 2).</title>
        <authorList>
            <person name="Zhang J."/>
            <person name="Kudrna D."/>
            <person name="Lee S."/>
            <person name="Talag J."/>
            <person name="Rajasekar S."/>
            <person name="Welchert J."/>
            <person name="Hsing Y.-I."/>
            <person name="Wing R.A."/>
        </authorList>
    </citation>
    <scope>NUCLEOTIDE SEQUENCE [LARGE SCALE GENOMIC DNA]</scope>
    <source>
        <strain evidence="2">SL10</strain>
    </source>
</reference>
<dbReference type="GO" id="GO:0017148">
    <property type="term" value="P:negative regulation of translation"/>
    <property type="evidence" value="ECO:0007669"/>
    <property type="project" value="UniProtKB-KW"/>
</dbReference>
<reference evidence="2" key="1">
    <citation type="submission" date="2015-04" db="UniProtKB">
        <authorList>
            <consortium name="EnsemblPlants"/>
        </authorList>
    </citation>
    <scope>IDENTIFICATION</scope>
    <source>
        <strain evidence="2">SL10</strain>
    </source>
</reference>
<proteinExistence type="inferred from homology"/>
<dbReference type="EC" id="3.2.2.22" evidence="1"/>
<dbReference type="AlphaFoldDB" id="A0A0E0J5P4"/>
<evidence type="ECO:0000256" key="1">
    <source>
        <dbReference type="RuleBase" id="RU004915"/>
    </source>
</evidence>
<dbReference type="GO" id="GO:0006952">
    <property type="term" value="P:defense response"/>
    <property type="evidence" value="ECO:0007669"/>
    <property type="project" value="UniProtKB-KW"/>
</dbReference>
<comment type="similarity">
    <text evidence="1">Belongs to the ribosome-inactivating protein family.</text>
</comment>
<name>A0A0E0J5P4_ORYNI</name>
<dbReference type="OMA" id="HDWGVES"/>
<keyword evidence="1" id="KW-0378">Hydrolase</keyword>
<sequence>MADQQEALAVARRMAEQRVRLHLQRSMGVRVLDSISSSSFSSSSPPPPPRFMGFLLPPPDLNRRGQGRVPRIDEEEASTTVDGMLVTPPDLKLAIPAGEFGRPEDRQTFHIHKILLLLFRETDLYFVAFRPLAPGVNPDSANGWFHFKQAEPIMPSFLNSHQINYGYGYINATNYQVGTGCLSDIYFCLREFTPANARLQSQQRRRVVMVCGLMLSETQRFMQMQREVIENIHSDNGERQDITHLDGLIHDWGVESNRRVAAADHQHQHGGGEAPAAAAPGQVVDYGLWVLKYNPYYVLPLIRRQLQQHPQPPLTRRQKKQQLRRRLLQQRLRQLRLLQPHQHQHQQALYL</sequence>
<dbReference type="SUPFAM" id="SSF56371">
    <property type="entry name" value="Ribosome inactivating proteins (RIP)"/>
    <property type="match status" value="1"/>
</dbReference>
<protein>
    <recommendedName>
        <fullName evidence="1">rRNA N-glycosylase</fullName>
        <ecNumber evidence="1">3.2.2.22</ecNumber>
    </recommendedName>
</protein>
<dbReference type="GO" id="GO:0090729">
    <property type="term" value="F:toxin activity"/>
    <property type="evidence" value="ECO:0007669"/>
    <property type="project" value="UniProtKB-KW"/>
</dbReference>
<dbReference type="GO" id="GO:0030598">
    <property type="term" value="F:rRNA N-glycosylase activity"/>
    <property type="evidence" value="ECO:0007669"/>
    <property type="project" value="UniProtKB-EC"/>
</dbReference>
<evidence type="ECO:0000313" key="3">
    <source>
        <dbReference type="Proteomes" id="UP000006591"/>
    </source>
</evidence>
<keyword evidence="1" id="KW-0800">Toxin</keyword>
<dbReference type="Pfam" id="PF00161">
    <property type="entry name" value="RIP"/>
    <property type="match status" value="1"/>
</dbReference>
<accession>A0A0E0J5P4</accession>
<keyword evidence="1" id="KW-0611">Plant defense</keyword>
<dbReference type="InterPro" id="IPR001574">
    <property type="entry name" value="Ribosome_inactivat_prot"/>
</dbReference>
<dbReference type="Gramene" id="ONIVA12G00080.1">
    <property type="protein sequence ID" value="ONIVA12G00080.1"/>
    <property type="gene ID" value="ONIVA12G00080"/>
</dbReference>
<comment type="catalytic activity">
    <reaction evidence="1">
        <text>Endohydrolysis of the N-glycosidic bond at one specific adenosine on the 28S rRNA.</text>
        <dbReference type="EC" id="3.2.2.22"/>
    </reaction>
</comment>
<dbReference type="EnsemblPlants" id="ONIVA12G00080.1">
    <property type="protein sequence ID" value="ONIVA12G00080.1"/>
    <property type="gene ID" value="ONIVA12G00080"/>
</dbReference>
<keyword evidence="1" id="KW-0652">Protein synthesis inhibitor</keyword>
<keyword evidence="3" id="KW-1185">Reference proteome</keyword>
<dbReference type="HOGENOM" id="CLU_067946_0_0_1"/>
<dbReference type="InterPro" id="IPR036041">
    <property type="entry name" value="Ribosome-inact_prot_sf"/>
</dbReference>
<dbReference type="InterPro" id="IPR016138">
    <property type="entry name" value="Ribosome_inactivat_prot_sub1"/>
</dbReference>
<evidence type="ECO:0000313" key="2">
    <source>
        <dbReference type="EnsemblPlants" id="ONIVA12G00080.1"/>
    </source>
</evidence>